<evidence type="ECO:0000256" key="1">
    <source>
        <dbReference type="SAM" id="Phobius"/>
    </source>
</evidence>
<keyword evidence="1" id="KW-0472">Membrane</keyword>
<keyword evidence="1" id="KW-0812">Transmembrane</keyword>
<dbReference type="RefSeq" id="WP_145023979.1">
    <property type="nucleotide sequence ID" value="NZ_VLLN01000019.1"/>
</dbReference>
<comment type="caution">
    <text evidence="2">The sequence shown here is derived from an EMBL/GenBank/DDBJ whole genome shotgun (WGS) entry which is preliminary data.</text>
</comment>
<dbReference type="Proteomes" id="UP000319449">
    <property type="component" value="Unassembled WGS sequence"/>
</dbReference>
<gene>
    <name evidence="2" type="ORF">JN12_02884</name>
</gene>
<sequence>MLVNGSTAKHGKLFLWTGLLLGTLVSGWYLYCLHGPSRLTRLAVPESVGTQFVNIGLIYFAAIVQCRLIFRLFRWLMGRFQANRHDH</sequence>
<dbReference type="AlphaFoldDB" id="A0A562VJ53"/>
<keyword evidence="1" id="KW-1133">Transmembrane helix</keyword>
<reference evidence="2 3" key="1">
    <citation type="submission" date="2019-07" db="EMBL/GenBank/DDBJ databases">
        <title>Genomic Encyclopedia of Archaeal and Bacterial Type Strains, Phase II (KMG-II): from individual species to whole genera.</title>
        <authorList>
            <person name="Goeker M."/>
        </authorList>
    </citation>
    <scope>NUCLEOTIDE SEQUENCE [LARGE SCALE GENOMIC DNA]</scope>
    <source>
        <strain evidence="2 3">ATCC BAA-1139</strain>
    </source>
</reference>
<proteinExistence type="predicted"/>
<keyword evidence="3" id="KW-1185">Reference proteome</keyword>
<evidence type="ECO:0000313" key="3">
    <source>
        <dbReference type="Proteomes" id="UP000319449"/>
    </source>
</evidence>
<organism evidence="2 3">
    <name type="scientific">Geobacter argillaceus</name>
    <dbReference type="NCBI Taxonomy" id="345631"/>
    <lineage>
        <taxon>Bacteria</taxon>
        <taxon>Pseudomonadati</taxon>
        <taxon>Thermodesulfobacteriota</taxon>
        <taxon>Desulfuromonadia</taxon>
        <taxon>Geobacterales</taxon>
        <taxon>Geobacteraceae</taxon>
        <taxon>Geobacter</taxon>
    </lineage>
</organism>
<feature type="transmembrane region" description="Helical" evidence="1">
    <location>
        <begin position="51"/>
        <end position="70"/>
    </location>
</feature>
<accession>A0A562VJ53</accession>
<name>A0A562VJ53_9BACT</name>
<protein>
    <submittedName>
        <fullName evidence="2">Uncharacterized protein</fullName>
    </submittedName>
</protein>
<dbReference type="EMBL" id="VLLN01000019">
    <property type="protein sequence ID" value="TWJ17767.1"/>
    <property type="molecule type" value="Genomic_DNA"/>
</dbReference>
<dbReference type="OrthoDB" id="5397763at2"/>
<evidence type="ECO:0000313" key="2">
    <source>
        <dbReference type="EMBL" id="TWJ17767.1"/>
    </source>
</evidence>
<feature type="transmembrane region" description="Helical" evidence="1">
    <location>
        <begin position="12"/>
        <end position="31"/>
    </location>
</feature>